<evidence type="ECO:0000313" key="2">
    <source>
        <dbReference type="EMBL" id="MBB3734075.1"/>
    </source>
</evidence>
<organism evidence="2 3">
    <name type="scientific">Nonomuraea dietziae</name>
    <dbReference type="NCBI Taxonomy" id="65515"/>
    <lineage>
        <taxon>Bacteria</taxon>
        <taxon>Bacillati</taxon>
        <taxon>Actinomycetota</taxon>
        <taxon>Actinomycetes</taxon>
        <taxon>Streptosporangiales</taxon>
        <taxon>Streptosporangiaceae</taxon>
        <taxon>Nonomuraea</taxon>
    </lineage>
</organism>
<accession>A0A7W5VI82</accession>
<evidence type="ECO:0000313" key="3">
    <source>
        <dbReference type="Proteomes" id="UP000579945"/>
    </source>
</evidence>
<feature type="signal peptide" evidence="1">
    <location>
        <begin position="1"/>
        <end position="35"/>
    </location>
</feature>
<proteinExistence type="predicted"/>
<sequence length="124" mass="12864">MFDLKTTGLKPAPTATAMALIMSILAGCAALTGCAATTAPTAPPATGVVIDTDYDPPGFTKKWGCRKVGATTVCGWKKDKATPADWDITVQYGTAKPREIPVPEAVFQSCPKGASYPACATGRR</sequence>
<dbReference type="AlphaFoldDB" id="A0A7W5VI82"/>
<keyword evidence="3" id="KW-1185">Reference proteome</keyword>
<gene>
    <name evidence="2" type="ORF">FHR33_010028</name>
</gene>
<dbReference type="EMBL" id="JACIBV010000003">
    <property type="protein sequence ID" value="MBB3734075.1"/>
    <property type="molecule type" value="Genomic_DNA"/>
</dbReference>
<feature type="chain" id="PRO_5031297247" evidence="1">
    <location>
        <begin position="36"/>
        <end position="124"/>
    </location>
</feature>
<dbReference type="GeneID" id="95395963"/>
<evidence type="ECO:0000256" key="1">
    <source>
        <dbReference type="SAM" id="SignalP"/>
    </source>
</evidence>
<keyword evidence="1" id="KW-0732">Signal</keyword>
<protein>
    <submittedName>
        <fullName evidence="2">Uncharacterized protein</fullName>
    </submittedName>
</protein>
<name>A0A7W5VI82_9ACTN</name>
<dbReference type="RefSeq" id="WP_183663115.1">
    <property type="nucleotide sequence ID" value="NZ_BAAAXX010000004.1"/>
</dbReference>
<reference evidence="2 3" key="1">
    <citation type="submission" date="2020-08" db="EMBL/GenBank/DDBJ databases">
        <title>Sequencing the genomes of 1000 actinobacteria strains.</title>
        <authorList>
            <person name="Klenk H.-P."/>
        </authorList>
    </citation>
    <scope>NUCLEOTIDE SEQUENCE [LARGE SCALE GENOMIC DNA]</scope>
    <source>
        <strain evidence="2 3">DSM 44320</strain>
    </source>
</reference>
<comment type="caution">
    <text evidence="2">The sequence shown here is derived from an EMBL/GenBank/DDBJ whole genome shotgun (WGS) entry which is preliminary data.</text>
</comment>
<dbReference type="PROSITE" id="PS51257">
    <property type="entry name" value="PROKAR_LIPOPROTEIN"/>
    <property type="match status" value="1"/>
</dbReference>
<dbReference type="Proteomes" id="UP000579945">
    <property type="component" value="Unassembled WGS sequence"/>
</dbReference>